<evidence type="ECO:0000256" key="8">
    <source>
        <dbReference type="SAM" id="Phobius"/>
    </source>
</evidence>
<dbReference type="GO" id="GO:0045436">
    <property type="term" value="F:lycopene beta cyclase activity"/>
    <property type="evidence" value="ECO:0007669"/>
    <property type="project" value="UniProtKB-ARBA"/>
</dbReference>
<evidence type="ECO:0000256" key="1">
    <source>
        <dbReference type="ARBA" id="ARBA00004141"/>
    </source>
</evidence>
<keyword evidence="5 8" id="KW-1133">Transmembrane helix</keyword>
<keyword evidence="6 8" id="KW-0472">Membrane</keyword>
<dbReference type="OrthoDB" id="4774157at2"/>
<organism evidence="9 10">
    <name type="scientific">Mycetocola tolaasinivorans</name>
    <dbReference type="NCBI Taxonomy" id="76635"/>
    <lineage>
        <taxon>Bacteria</taxon>
        <taxon>Bacillati</taxon>
        <taxon>Actinomycetota</taxon>
        <taxon>Actinomycetes</taxon>
        <taxon>Micrococcales</taxon>
        <taxon>Microbacteriaceae</taxon>
        <taxon>Mycetocola</taxon>
    </lineage>
</organism>
<comment type="caution">
    <text evidence="9">The sequence shown here is derived from an EMBL/GenBank/DDBJ whole genome shotgun (WGS) entry which is preliminary data.</text>
</comment>
<feature type="transmembrane region" description="Helical" evidence="8">
    <location>
        <begin position="80"/>
        <end position="101"/>
    </location>
</feature>
<dbReference type="RefSeq" id="WP_121647105.1">
    <property type="nucleotide sequence ID" value="NZ_RCUX01000001.1"/>
</dbReference>
<dbReference type="AlphaFoldDB" id="A0A3L7ACD2"/>
<gene>
    <name evidence="9" type="ORF">D9V32_01395</name>
</gene>
<name>A0A3L7ACD2_9MICO</name>
<accession>A0A3L7ACD2</accession>
<evidence type="ECO:0000256" key="6">
    <source>
        <dbReference type="ARBA" id="ARBA00023136"/>
    </source>
</evidence>
<feature type="transmembrane region" description="Helical" evidence="8">
    <location>
        <begin position="6"/>
        <end position="23"/>
    </location>
</feature>
<protein>
    <submittedName>
        <fullName evidence="9">Lycopene cyclase domain-containing protein</fullName>
    </submittedName>
</protein>
<dbReference type="GO" id="GO:0016020">
    <property type="term" value="C:membrane"/>
    <property type="evidence" value="ECO:0007669"/>
    <property type="project" value="UniProtKB-SubCell"/>
</dbReference>
<evidence type="ECO:0000256" key="5">
    <source>
        <dbReference type="ARBA" id="ARBA00022989"/>
    </source>
</evidence>
<evidence type="ECO:0000256" key="7">
    <source>
        <dbReference type="ARBA" id="ARBA00023235"/>
    </source>
</evidence>
<dbReference type="InterPro" id="IPR017825">
    <property type="entry name" value="Lycopene_cyclase_dom"/>
</dbReference>
<keyword evidence="3 8" id="KW-0812">Transmembrane</keyword>
<evidence type="ECO:0000313" key="9">
    <source>
        <dbReference type="EMBL" id="RLP78013.1"/>
    </source>
</evidence>
<dbReference type="GO" id="GO:0016872">
    <property type="term" value="F:intramolecular lyase activity"/>
    <property type="evidence" value="ECO:0007669"/>
    <property type="project" value="InterPro"/>
</dbReference>
<sequence length="114" mass="12567">MSGLYALALLVSIGGLALIDLRHRLFFRVAPIRASLTLVAGLIVFVIWDVWAIHAGIFFRGDSPLLLGINLAPEFPIEEVLFLTLLCYSAMILYTLTVRLLDARQARRGAGTRA</sequence>
<dbReference type="NCBIfam" id="TIGR03462">
    <property type="entry name" value="CarR_dom_SF"/>
    <property type="match status" value="1"/>
</dbReference>
<evidence type="ECO:0000256" key="2">
    <source>
        <dbReference type="ARBA" id="ARBA00004829"/>
    </source>
</evidence>
<proteinExistence type="predicted"/>
<evidence type="ECO:0000313" key="10">
    <source>
        <dbReference type="Proteomes" id="UP000272503"/>
    </source>
</evidence>
<keyword evidence="4" id="KW-0125">Carotenoid biosynthesis</keyword>
<evidence type="ECO:0000256" key="4">
    <source>
        <dbReference type="ARBA" id="ARBA00022746"/>
    </source>
</evidence>
<dbReference type="GO" id="GO:0016117">
    <property type="term" value="P:carotenoid biosynthetic process"/>
    <property type="evidence" value="ECO:0007669"/>
    <property type="project" value="UniProtKB-KW"/>
</dbReference>
<reference evidence="9 10" key="1">
    <citation type="submission" date="2018-10" db="EMBL/GenBank/DDBJ databases">
        <authorList>
            <person name="Li J."/>
        </authorList>
    </citation>
    <scope>NUCLEOTIDE SEQUENCE [LARGE SCALE GENOMIC DNA]</scope>
    <source>
        <strain evidence="9 10">IF 016277</strain>
    </source>
</reference>
<keyword evidence="7" id="KW-0413">Isomerase</keyword>
<feature type="transmembrane region" description="Helical" evidence="8">
    <location>
        <begin position="35"/>
        <end position="60"/>
    </location>
</feature>
<comment type="subcellular location">
    <subcellularLocation>
        <location evidence="1">Membrane</location>
        <topology evidence="1">Multi-pass membrane protein</topology>
    </subcellularLocation>
</comment>
<keyword evidence="10" id="KW-1185">Reference proteome</keyword>
<evidence type="ECO:0000256" key="3">
    <source>
        <dbReference type="ARBA" id="ARBA00022692"/>
    </source>
</evidence>
<comment type="pathway">
    <text evidence="2">Carotenoid biosynthesis.</text>
</comment>
<dbReference type="EMBL" id="RCUX01000001">
    <property type="protein sequence ID" value="RLP78013.1"/>
    <property type="molecule type" value="Genomic_DNA"/>
</dbReference>
<dbReference type="Proteomes" id="UP000272503">
    <property type="component" value="Unassembled WGS sequence"/>
</dbReference>